<dbReference type="InterPro" id="IPR015240">
    <property type="entry name" value="tRNA_sdUridine_synth_fam1_C"/>
</dbReference>
<dbReference type="GO" id="GO:0003723">
    <property type="term" value="F:RNA binding"/>
    <property type="evidence" value="ECO:0007669"/>
    <property type="project" value="InterPro"/>
</dbReference>
<dbReference type="PANTHER" id="PTHR13767">
    <property type="entry name" value="TRNA-PSEUDOURIDINE SYNTHASE"/>
    <property type="match status" value="1"/>
</dbReference>
<accession>A0A1I4Q420</accession>
<dbReference type="InterPro" id="IPR036974">
    <property type="entry name" value="PUA_sf"/>
</dbReference>
<dbReference type="Pfam" id="PF09157">
    <property type="entry name" value="TruB-C_2"/>
    <property type="match status" value="1"/>
</dbReference>
<comment type="similarity">
    <text evidence="2 5">Belongs to the pseudouridine synthase TruB family. Type 1 subfamily.</text>
</comment>
<dbReference type="FunFam" id="3.30.2350.10:FF:000011">
    <property type="entry name" value="tRNA pseudouridine synthase B"/>
    <property type="match status" value="1"/>
</dbReference>
<feature type="domain" description="tRNA pseudouridine synthase II TruB subfamily 1 C-terminal" evidence="7">
    <location>
        <begin position="246"/>
        <end position="302"/>
    </location>
</feature>
<reference evidence="9 10" key="1">
    <citation type="submission" date="2016-10" db="EMBL/GenBank/DDBJ databases">
        <authorList>
            <person name="de Groot N.N."/>
        </authorList>
    </citation>
    <scope>NUCLEOTIDE SEQUENCE [LARGE SCALE GENOMIC DNA]</scope>
    <source>
        <strain evidence="9 10">DSM 4180</strain>
    </source>
</reference>
<feature type="active site" description="Nucleophile" evidence="5">
    <location>
        <position position="48"/>
    </location>
</feature>
<dbReference type="Proteomes" id="UP000199556">
    <property type="component" value="Unassembled WGS sequence"/>
</dbReference>
<evidence type="ECO:0000313" key="10">
    <source>
        <dbReference type="Proteomes" id="UP000199556"/>
    </source>
</evidence>
<name>A0A1I4Q420_ECTMO</name>
<dbReference type="GO" id="GO:0031119">
    <property type="term" value="P:tRNA pseudouridine synthesis"/>
    <property type="evidence" value="ECO:0007669"/>
    <property type="project" value="UniProtKB-UniRule"/>
</dbReference>
<evidence type="ECO:0000256" key="5">
    <source>
        <dbReference type="HAMAP-Rule" id="MF_01080"/>
    </source>
</evidence>
<evidence type="ECO:0000259" key="8">
    <source>
        <dbReference type="Pfam" id="PF16198"/>
    </source>
</evidence>
<protein>
    <recommendedName>
        <fullName evidence="5">tRNA pseudouridine synthase B</fullName>
        <ecNumber evidence="5">5.4.99.25</ecNumber>
    </recommendedName>
    <alternativeName>
        <fullName evidence="5">tRNA pseudouridine(55) synthase</fullName>
        <shortName evidence="5">Psi55 synthase</shortName>
    </alternativeName>
    <alternativeName>
        <fullName evidence="5">tRNA pseudouridylate synthase</fullName>
    </alternativeName>
    <alternativeName>
        <fullName evidence="5">tRNA-uridine isomerase</fullName>
    </alternativeName>
</protein>
<dbReference type="Gene3D" id="3.30.2350.10">
    <property type="entry name" value="Pseudouridine synthase"/>
    <property type="match status" value="1"/>
</dbReference>
<evidence type="ECO:0000259" key="7">
    <source>
        <dbReference type="Pfam" id="PF09157"/>
    </source>
</evidence>
<dbReference type="EMBL" id="FOUO01000003">
    <property type="protein sequence ID" value="SFM34819.1"/>
    <property type="molecule type" value="Genomic_DNA"/>
</dbReference>
<dbReference type="Pfam" id="PF16198">
    <property type="entry name" value="TruB_C_2"/>
    <property type="match status" value="1"/>
</dbReference>
<dbReference type="GO" id="GO:1990481">
    <property type="term" value="P:mRNA pseudouridine synthesis"/>
    <property type="evidence" value="ECO:0007669"/>
    <property type="project" value="TreeGrafter"/>
</dbReference>
<dbReference type="CDD" id="cd21152">
    <property type="entry name" value="PUA_TruB_bacterial"/>
    <property type="match status" value="1"/>
</dbReference>
<dbReference type="CDD" id="cd02573">
    <property type="entry name" value="PseudoU_synth_EcTruB"/>
    <property type="match status" value="1"/>
</dbReference>
<dbReference type="EC" id="5.4.99.25" evidence="5"/>
<comment type="catalytic activity">
    <reaction evidence="1 5">
        <text>uridine(55) in tRNA = pseudouridine(55) in tRNA</text>
        <dbReference type="Rhea" id="RHEA:42532"/>
        <dbReference type="Rhea" id="RHEA-COMP:10101"/>
        <dbReference type="Rhea" id="RHEA-COMP:10102"/>
        <dbReference type="ChEBI" id="CHEBI:65314"/>
        <dbReference type="ChEBI" id="CHEBI:65315"/>
        <dbReference type="EC" id="5.4.99.25"/>
    </reaction>
</comment>
<dbReference type="PANTHER" id="PTHR13767:SF2">
    <property type="entry name" value="PSEUDOURIDYLATE SYNTHASE TRUB1"/>
    <property type="match status" value="1"/>
</dbReference>
<dbReference type="RefSeq" id="WP_090483822.1">
    <property type="nucleotide sequence ID" value="NZ_FOUO01000003.1"/>
</dbReference>
<dbReference type="NCBIfam" id="TIGR00431">
    <property type="entry name" value="TruB"/>
    <property type="match status" value="1"/>
</dbReference>
<dbReference type="InterPro" id="IPR014780">
    <property type="entry name" value="tRNA_psdUridine_synth_TruB"/>
</dbReference>
<evidence type="ECO:0000259" key="6">
    <source>
        <dbReference type="Pfam" id="PF01509"/>
    </source>
</evidence>
<keyword evidence="3 5" id="KW-0819">tRNA processing</keyword>
<dbReference type="HAMAP" id="MF_01080">
    <property type="entry name" value="TruB_bact"/>
    <property type="match status" value="1"/>
</dbReference>
<dbReference type="OrthoDB" id="9802309at2"/>
<dbReference type="Pfam" id="PF01509">
    <property type="entry name" value="TruB_N"/>
    <property type="match status" value="1"/>
</dbReference>
<dbReference type="InterPro" id="IPR015947">
    <property type="entry name" value="PUA-like_sf"/>
</dbReference>
<dbReference type="InterPro" id="IPR020103">
    <property type="entry name" value="PsdUridine_synth_cat_dom_sf"/>
</dbReference>
<dbReference type="SUPFAM" id="SSF55120">
    <property type="entry name" value="Pseudouridine synthase"/>
    <property type="match status" value="1"/>
</dbReference>
<dbReference type="Gene3D" id="2.30.130.10">
    <property type="entry name" value="PUA domain"/>
    <property type="match status" value="1"/>
</dbReference>
<organism evidence="9 10">
    <name type="scientific">Ectothiorhodospira mobilis</name>
    <dbReference type="NCBI Taxonomy" id="195064"/>
    <lineage>
        <taxon>Bacteria</taxon>
        <taxon>Pseudomonadati</taxon>
        <taxon>Pseudomonadota</taxon>
        <taxon>Gammaproteobacteria</taxon>
        <taxon>Chromatiales</taxon>
        <taxon>Ectothiorhodospiraceae</taxon>
        <taxon>Ectothiorhodospira</taxon>
    </lineage>
</organism>
<dbReference type="GO" id="GO:0160148">
    <property type="term" value="F:tRNA pseudouridine(55) synthase activity"/>
    <property type="evidence" value="ECO:0007669"/>
    <property type="project" value="UniProtKB-EC"/>
</dbReference>
<evidence type="ECO:0000256" key="2">
    <source>
        <dbReference type="ARBA" id="ARBA00005642"/>
    </source>
</evidence>
<dbReference type="FunFam" id="2.30.130.10:FF:000012">
    <property type="entry name" value="tRNA pseudouridine synthase B"/>
    <property type="match status" value="1"/>
</dbReference>
<evidence type="ECO:0000313" key="9">
    <source>
        <dbReference type="EMBL" id="SFM34819.1"/>
    </source>
</evidence>
<gene>
    <name evidence="5" type="primary">truB</name>
    <name evidence="9" type="ORF">SAMN05421721_103130</name>
</gene>
<dbReference type="STRING" id="195064.SAMN05421721_103130"/>
<evidence type="ECO:0000256" key="1">
    <source>
        <dbReference type="ARBA" id="ARBA00000385"/>
    </source>
</evidence>
<dbReference type="SUPFAM" id="SSF88697">
    <property type="entry name" value="PUA domain-like"/>
    <property type="match status" value="1"/>
</dbReference>
<feature type="domain" description="Pseudouridine synthase II N-terminal" evidence="6">
    <location>
        <begin position="34"/>
        <end position="181"/>
    </location>
</feature>
<evidence type="ECO:0000256" key="3">
    <source>
        <dbReference type="ARBA" id="ARBA00022694"/>
    </source>
</evidence>
<comment type="function">
    <text evidence="5">Responsible for synthesis of pseudouridine from uracil-55 in the psi GC loop of transfer RNAs.</text>
</comment>
<keyword evidence="4 5" id="KW-0413">Isomerase</keyword>
<dbReference type="InterPro" id="IPR032819">
    <property type="entry name" value="TruB_C"/>
</dbReference>
<proteinExistence type="inferred from homology"/>
<evidence type="ECO:0000256" key="4">
    <source>
        <dbReference type="ARBA" id="ARBA00023235"/>
    </source>
</evidence>
<dbReference type="InterPro" id="IPR002501">
    <property type="entry name" value="PsdUridine_synth_N"/>
</dbReference>
<feature type="domain" description="tRNA pseudouridylate synthase B C-terminal" evidence="8">
    <location>
        <begin position="182"/>
        <end position="242"/>
    </location>
</feature>
<dbReference type="AlphaFoldDB" id="A0A1I4Q420"/>
<sequence length="308" mass="33755">MSKPRIPRRDVHGIVLLDKPSGYTSNQALQRVKYLFRARKAGHTGSLDPLATGLLPLCFGEATKVSGFLLDADKHYQVNCRLGQRTLTGDAEGEVVETQAVPPLSREQVEAVLAGFRGEIQQVPPMYSALKHQGQRLYDLARKGQEVERRPRQVRIHALECLALEGEWLSLDVVCSKGTYIRTLVEDIGAALGCGAHVTVLRRLGLGAYQNPQMIPLERLEALAEEGPEALDGVLRPVDEALAHWPAVELDADSAFYLRQGQAVFVPGCTAQGWLRVYGPGPRFLGIGRLQDDGRVAPKRLMVPAARG</sequence>
<keyword evidence="10" id="KW-1185">Reference proteome</keyword>